<dbReference type="GO" id="GO:0006749">
    <property type="term" value="P:glutathione metabolic process"/>
    <property type="evidence" value="ECO:0007669"/>
    <property type="project" value="TreeGrafter"/>
</dbReference>
<dbReference type="SFLD" id="SFLDG00358">
    <property type="entry name" value="Main_(cytGST)"/>
    <property type="match status" value="1"/>
</dbReference>
<dbReference type="PANTHER" id="PTHR43969:SF9">
    <property type="entry name" value="GLUTATHIONE S TRANSFERASE D10, ISOFORM A-RELATED"/>
    <property type="match status" value="1"/>
</dbReference>
<dbReference type="SFLD" id="SFLDG01153">
    <property type="entry name" value="Main.4:_Theta-like"/>
    <property type="match status" value="1"/>
</dbReference>
<dbReference type="OrthoDB" id="6507003at2759"/>
<dbReference type="InterPro" id="IPR004046">
    <property type="entry name" value="GST_C"/>
</dbReference>
<dbReference type="GO" id="GO:0004364">
    <property type="term" value="F:glutathione transferase activity"/>
    <property type="evidence" value="ECO:0007669"/>
    <property type="project" value="TreeGrafter"/>
</dbReference>
<dbReference type="InterPro" id="IPR036249">
    <property type="entry name" value="Thioredoxin-like_sf"/>
</dbReference>
<evidence type="ECO:0000256" key="1">
    <source>
        <dbReference type="ARBA" id="ARBA00011738"/>
    </source>
</evidence>
<feature type="domain" description="GST C-terminal" evidence="4">
    <location>
        <begin position="88"/>
        <end position="207"/>
    </location>
</feature>
<keyword evidence="5" id="KW-0808">Transferase</keyword>
<dbReference type="EMBL" id="JQ069033">
    <property type="protein sequence ID" value="AFD36886.1"/>
    <property type="molecule type" value="mRNA"/>
</dbReference>
<dbReference type="PROSITE" id="PS50405">
    <property type="entry name" value="GST_CTER"/>
    <property type="match status" value="1"/>
</dbReference>
<protein>
    <submittedName>
        <fullName evidence="5">Glutathione S-transferase delta1</fullName>
    </submittedName>
</protein>
<dbReference type="PROSITE" id="PS50404">
    <property type="entry name" value="GST_NTER"/>
    <property type="match status" value="1"/>
</dbReference>
<dbReference type="Gene3D" id="3.40.30.10">
    <property type="entry name" value="Glutaredoxin"/>
    <property type="match status" value="1"/>
</dbReference>
<evidence type="ECO:0000259" key="4">
    <source>
        <dbReference type="PROSITE" id="PS50405"/>
    </source>
</evidence>
<reference evidence="5" key="1">
    <citation type="submission" date="2011-11" db="EMBL/GenBank/DDBJ databases">
        <authorList>
            <person name="Niu J."/>
            <person name="Zhang K."/>
            <person name="Ding T."/>
            <person name="Wang J."/>
        </authorList>
    </citation>
    <scope>NUCLEOTIDE SEQUENCE</scope>
</reference>
<dbReference type="InterPro" id="IPR010987">
    <property type="entry name" value="Glutathione-S-Trfase_C-like"/>
</dbReference>
<evidence type="ECO:0000256" key="2">
    <source>
        <dbReference type="RuleBase" id="RU003494"/>
    </source>
</evidence>
<dbReference type="AlphaFoldDB" id="H9BTE1"/>
<organism evidence="5">
    <name type="scientific">Panonychus citri</name>
    <name type="common">Citrus red mite</name>
    <name type="synonym">Tetranychus citri</name>
    <dbReference type="NCBI Taxonomy" id="50023"/>
    <lineage>
        <taxon>Eukaryota</taxon>
        <taxon>Metazoa</taxon>
        <taxon>Ecdysozoa</taxon>
        <taxon>Arthropoda</taxon>
        <taxon>Chelicerata</taxon>
        <taxon>Arachnida</taxon>
        <taxon>Acari</taxon>
        <taxon>Acariformes</taxon>
        <taxon>Trombidiformes</taxon>
        <taxon>Prostigmata</taxon>
        <taxon>Eleutherengona</taxon>
        <taxon>Raphignathae</taxon>
        <taxon>Tetranychoidea</taxon>
        <taxon>Tetranychidae</taxon>
        <taxon>Panonychus</taxon>
    </lineage>
</organism>
<dbReference type="CDD" id="cd03045">
    <property type="entry name" value="GST_N_Delta_Epsilon"/>
    <property type="match status" value="1"/>
</dbReference>
<dbReference type="Pfam" id="PF00043">
    <property type="entry name" value="GST_C"/>
    <property type="match status" value="1"/>
</dbReference>
<evidence type="ECO:0000313" key="5">
    <source>
        <dbReference type="EMBL" id="AFD36886.1"/>
    </source>
</evidence>
<comment type="subunit">
    <text evidence="1">Homodimer.</text>
</comment>
<dbReference type="SUPFAM" id="SSF47616">
    <property type="entry name" value="GST C-terminal domain-like"/>
    <property type="match status" value="1"/>
</dbReference>
<name>H9BTE1_PANCT</name>
<dbReference type="SUPFAM" id="SSF52833">
    <property type="entry name" value="Thioredoxin-like"/>
    <property type="match status" value="1"/>
</dbReference>
<evidence type="ECO:0000259" key="3">
    <source>
        <dbReference type="PROSITE" id="PS50404"/>
    </source>
</evidence>
<dbReference type="FunFam" id="3.40.30.10:FF:000034">
    <property type="entry name" value="glutathione S-transferase 1"/>
    <property type="match status" value="1"/>
</dbReference>
<dbReference type="PANTHER" id="PTHR43969">
    <property type="entry name" value="GLUTATHIONE S TRANSFERASE D10, ISOFORM A-RELATED"/>
    <property type="match status" value="1"/>
</dbReference>
<dbReference type="SFLD" id="SFLDS00019">
    <property type="entry name" value="Glutathione_Transferase_(cytos"/>
    <property type="match status" value="1"/>
</dbReference>
<dbReference type="InterPro" id="IPR040079">
    <property type="entry name" value="Glutathione_S-Trfase"/>
</dbReference>
<dbReference type="Pfam" id="PF02798">
    <property type="entry name" value="GST_N"/>
    <property type="match status" value="1"/>
</dbReference>
<dbReference type="Gene3D" id="1.20.1050.10">
    <property type="match status" value="1"/>
</dbReference>
<feature type="domain" description="GST N-terminal" evidence="3">
    <location>
        <begin position="1"/>
        <end position="82"/>
    </location>
</feature>
<reference evidence="5" key="2">
    <citation type="journal article" date="2013" name="Int. J. Mol. Sci.">
        <title>Identification and Characterization of Seven Glutathione S-Transferase Genes from Citrus Red Mite, Panonychus citri (McGregor).</title>
        <authorList>
            <person name="Liao C.Y."/>
            <person name="Zhang K."/>
            <person name="Niu J.Z."/>
            <person name="Ding T.B."/>
            <person name="Zhong R."/>
            <person name="Xia W.K."/>
            <person name="Dou W."/>
            <person name="Wang J.J."/>
        </authorList>
    </citation>
    <scope>NUCLEOTIDE SEQUENCE</scope>
</reference>
<dbReference type="CDD" id="cd03177">
    <property type="entry name" value="GST_C_Delta_Epsilon"/>
    <property type="match status" value="1"/>
</dbReference>
<comment type="similarity">
    <text evidence="2">Belongs to the GST superfamily.</text>
</comment>
<dbReference type="InterPro" id="IPR004045">
    <property type="entry name" value="Glutathione_S-Trfase_N"/>
</dbReference>
<sequence length="217" mass="23950">MSIQLFHTSLSPPSRVARVLVKHLGLKVEEKEINLMAGEHLKPEFTSINPFHVVPTLVDGDFALWESRAILTYLVGKLAPGNSLYPADLKARATINRWLYWDAGTLYATLSAYYIPVFHGGSLVPEISEVFKNKVKDLDSSLEKTKYVAGDKLSVADLSIGVTINFASDLGIDLSNLSNVNRWIKQLESDLMADTWSSLVDQPNNALAGFIKSKASK</sequence>
<accession>H9BTE1</accession>
<dbReference type="InterPro" id="IPR036282">
    <property type="entry name" value="Glutathione-S-Trfase_C_sf"/>
</dbReference>
<proteinExistence type="evidence at transcript level"/>